<evidence type="ECO:0000256" key="5">
    <source>
        <dbReference type="SAM" id="MobiDB-lite"/>
    </source>
</evidence>
<dbReference type="STRING" id="554055.A0A2P6UZ48"/>
<dbReference type="CDD" id="cd09917">
    <property type="entry name" value="F-box_SF"/>
    <property type="match status" value="1"/>
</dbReference>
<keyword evidence="6" id="KW-0472">Membrane</keyword>
<comment type="similarity">
    <text evidence="2">Belongs to the COQ10 family.</text>
</comment>
<evidence type="ECO:0000313" key="8">
    <source>
        <dbReference type="EMBL" id="PSC67118.1"/>
    </source>
</evidence>
<dbReference type="InterPro" id="IPR032675">
    <property type="entry name" value="LRR_dom_sf"/>
</dbReference>
<sequence length="1684" mass="178192">MEVTRRWSPVATLRSSATEVWRAAAGEKAEEEKLRLACGVYLLHSLPSILFPTGILASVLTLMAGVLLGLAGAGGALALAFYQVTHQRPGAPAATRAAQLQPSGRARRRGAAAAAHAATLPGPAPPHAISLRGEFSGIVYTAPASAWRREDTPGNWPPTCEPSHPFRAWEATVSQGTLVLRPLLPPPGAKPPSPPRGTGGGGAQQDKLPAGGGSSTAAEAPPGADQAATAAAPAAEPAPAPAKVGIPLEGCTVELVVEGLNGRSEWIRRAPLLVAHPQWNLLEGEPAFYLWADDPASKQQWLHALGWWCQDSERLAAIDAMYAAYCQSMRDRSLLEYPEHVPQLEGGGEPAGGAAGEAAQVAGGGGQPAGARRGWKGWGNRVQTMRRKMQRGRSGAGDFPGVDGELAAGGSVPPSPDKRGSLALRASPAKPSLLDAAATSAEMSSLDSIIEARWMQSRKIQASMRSPQGGLLATSSAGGELAGGMPRSGGSSAVGSLPGEGFATPRLGSSPTVRSAGMAAFPVARNSRSFDLPAAAQLSSAAAAAALPPGSPLQSSALPPPPPRAGSAPETEQPAAAEGDQEAAAEAQAAPAPDGGMPLPEGLPPLLSPDYVVNAFVARLAFDLLRRPDFTEYLRARIQRQLGRMQRPEYIQTLEVVGVDAGGAAPSLRNLRALPQPEAAIWPQVMFDMRYQGAFTVTIEMKVDFREAGAWGRLDQALTRLAQGKPRGSSGGGGPPHAASAPSMSTAARSALEEAMYGEEGGEEEAPGSPQSSAASSAGGGGERGGGRKPRGMLGGFRQSAANKLRQLAENTAMTISRRWVLKHASGIRSLTINWPGYDQDNFIEISEGLVWSLQLTVASVLTALAPSLQRLHHTFTCFIPWADALLPLGAGGGGALRSLHLDRCHLASLAGLGAMGGSLTELSISLCEGFADSHVLPGLPATLRALPLLESLTLDTLCSDPVPDTLSCLTRLTSLSLVNVALNSEDEAVEHFTGLRTLLLGSNELGMGGVPPGLSALTGLESLDLSCNILSGVPRAFHALQHLTSLNLSGCGLHGITLAPGPYLSSLRELNISRNHVSLPPGNYSTLRRLVASASAPASSQAALGPLPVLPMLRQLDWRNNAKLNLEGGRLLLQKAPTLEELLILKTSAFITPPAANLSLLSLPEGLLHAIAALVPQYDRLRLGSVCRALRQACAAPTLFPELCLYLSGQRWQDPDAADELHRSLRSWVLKRVSGMHSLEITWLSDDFAEEPELPEPFAWQLHALIASLLSVLAPGLRRLSHSLIPIIFWKDTLLPLVSGGGSKLQVVALRLPSTAGLAALGGSLTELSIDTSESDGAALPDLSATLRRLPLLEDLQLSICETDPVLTTLSCLTCLTALRLAGFDVDGGEQEVLPPSCSRLTRLATLEFVGCSLLVVPPVLEGIRGLPHLTSLGLDNCGLAGSILPPGPYLSHLQLRYLNWGANRRVEVEAVHALLEKAPALQQLSSAASVPTSRLHHAWRRQQRRPIFNFAGFGGDLCKSHHEKKLLGWSPRQVYDVVAAVEHYHRFVPWCQGSKVLLRRPPGYLEAELEVGFQMFVERYTSKVTLHCPTAVHSRVDDSMLFSHLTNKWEFRLGPTPHTTWLTFEVDFAFKSPLYRQVASVFFEEVVQRMMGAFEGRCAALYGPSSLQRRPGGAHHAAASNR</sequence>
<feature type="compositionally biased region" description="Acidic residues" evidence="5">
    <location>
        <begin position="756"/>
        <end position="766"/>
    </location>
</feature>
<accession>A0A2P6UZ48</accession>
<evidence type="ECO:0000256" key="4">
    <source>
        <dbReference type="ARBA" id="ARBA00024947"/>
    </source>
</evidence>
<dbReference type="GO" id="GO:0005739">
    <property type="term" value="C:mitochondrion"/>
    <property type="evidence" value="ECO:0007669"/>
    <property type="project" value="TreeGrafter"/>
</dbReference>
<dbReference type="InterPro" id="IPR036047">
    <property type="entry name" value="F-box-like_dom_sf"/>
</dbReference>
<dbReference type="Gene3D" id="3.30.530.20">
    <property type="match status" value="1"/>
</dbReference>
<feature type="compositionally biased region" description="Low complexity" evidence="5">
    <location>
        <begin position="767"/>
        <end position="777"/>
    </location>
</feature>
<dbReference type="Gene3D" id="3.80.10.10">
    <property type="entry name" value="Ribonuclease Inhibitor"/>
    <property type="match status" value="2"/>
</dbReference>
<evidence type="ECO:0000259" key="7">
    <source>
        <dbReference type="PROSITE" id="PS50181"/>
    </source>
</evidence>
<organism evidence="8 9">
    <name type="scientific">Micractinium conductrix</name>
    <dbReference type="NCBI Taxonomy" id="554055"/>
    <lineage>
        <taxon>Eukaryota</taxon>
        <taxon>Viridiplantae</taxon>
        <taxon>Chlorophyta</taxon>
        <taxon>core chlorophytes</taxon>
        <taxon>Trebouxiophyceae</taxon>
        <taxon>Chlorellales</taxon>
        <taxon>Chlorellaceae</taxon>
        <taxon>Chlorella clade</taxon>
        <taxon>Micractinium</taxon>
    </lineage>
</organism>
<dbReference type="Pfam" id="PF13855">
    <property type="entry name" value="LRR_8"/>
    <property type="match status" value="1"/>
</dbReference>
<dbReference type="Proteomes" id="UP000239649">
    <property type="component" value="Unassembled WGS sequence"/>
</dbReference>
<comment type="caution">
    <text evidence="8">The sequence shown here is derived from an EMBL/GenBank/DDBJ whole genome shotgun (WGS) entry which is preliminary data.</text>
</comment>
<feature type="compositionally biased region" description="Low complexity" evidence="5">
    <location>
        <begin position="546"/>
        <end position="557"/>
    </location>
</feature>
<dbReference type="InterPro" id="IPR023393">
    <property type="entry name" value="START-like_dom_sf"/>
</dbReference>
<feature type="compositionally biased region" description="Low complexity" evidence="5">
    <location>
        <begin position="565"/>
        <end position="600"/>
    </location>
</feature>
<dbReference type="InterPro" id="IPR001810">
    <property type="entry name" value="F-box_dom"/>
</dbReference>
<dbReference type="PROSITE" id="PS50181">
    <property type="entry name" value="FBOX"/>
    <property type="match status" value="1"/>
</dbReference>
<dbReference type="GO" id="GO:0045333">
    <property type="term" value="P:cellular respiration"/>
    <property type="evidence" value="ECO:0007669"/>
    <property type="project" value="InterPro"/>
</dbReference>
<name>A0A2P6UZ48_9CHLO</name>
<proteinExistence type="inferred from homology"/>
<evidence type="ECO:0000256" key="2">
    <source>
        <dbReference type="ARBA" id="ARBA00006885"/>
    </source>
</evidence>
<gene>
    <name evidence="8" type="ORF">C2E20_9195</name>
</gene>
<feature type="compositionally biased region" description="Low complexity" evidence="5">
    <location>
        <begin position="217"/>
        <end position="237"/>
    </location>
</feature>
<dbReference type="InterPro" id="IPR001611">
    <property type="entry name" value="Leu-rich_rpt"/>
</dbReference>
<feature type="region of interest" description="Disordered" evidence="5">
    <location>
        <begin position="180"/>
        <end position="240"/>
    </location>
</feature>
<feature type="transmembrane region" description="Helical" evidence="6">
    <location>
        <begin position="55"/>
        <end position="82"/>
    </location>
</feature>
<dbReference type="EMBL" id="LHPF02000105">
    <property type="protein sequence ID" value="PSC67118.1"/>
    <property type="molecule type" value="Genomic_DNA"/>
</dbReference>
<evidence type="ECO:0000256" key="6">
    <source>
        <dbReference type="SAM" id="Phobius"/>
    </source>
</evidence>
<feature type="compositionally biased region" description="Low complexity" evidence="5">
    <location>
        <begin position="736"/>
        <end position="755"/>
    </location>
</feature>
<reference evidence="8 9" key="1">
    <citation type="journal article" date="2018" name="Plant J.">
        <title>Genome sequences of Chlorella sorokiniana UTEX 1602 and Micractinium conductrix SAG 241.80: implications to maltose excretion by a green alga.</title>
        <authorList>
            <person name="Arriola M.B."/>
            <person name="Velmurugan N."/>
            <person name="Zhang Y."/>
            <person name="Plunkett M.H."/>
            <person name="Hondzo H."/>
            <person name="Barney B.M."/>
        </authorList>
    </citation>
    <scope>NUCLEOTIDE SEQUENCE [LARGE SCALE GENOMIC DNA]</scope>
    <source>
        <strain evidence="8 9">SAG 241.80</strain>
    </source>
</reference>
<dbReference type="SUPFAM" id="SSF81383">
    <property type="entry name" value="F-box domain"/>
    <property type="match status" value="1"/>
</dbReference>
<dbReference type="SUPFAM" id="SSF52047">
    <property type="entry name" value="RNI-like"/>
    <property type="match status" value="1"/>
</dbReference>
<dbReference type="CDD" id="cd07813">
    <property type="entry name" value="COQ10p_like"/>
    <property type="match status" value="1"/>
</dbReference>
<dbReference type="OrthoDB" id="292693at2759"/>
<evidence type="ECO:0000256" key="3">
    <source>
        <dbReference type="ARBA" id="ARBA00011814"/>
    </source>
</evidence>
<feature type="region of interest" description="Disordered" evidence="5">
    <location>
        <begin position="475"/>
        <end position="510"/>
    </location>
</feature>
<feature type="compositionally biased region" description="Pro residues" evidence="5">
    <location>
        <begin position="183"/>
        <end position="195"/>
    </location>
</feature>
<feature type="region of interest" description="Disordered" evidence="5">
    <location>
        <begin position="92"/>
        <end position="122"/>
    </location>
</feature>
<dbReference type="SUPFAM" id="SSF52058">
    <property type="entry name" value="L domain-like"/>
    <property type="match status" value="1"/>
</dbReference>
<keyword evidence="6" id="KW-1133">Transmembrane helix</keyword>
<comment type="subcellular location">
    <subcellularLocation>
        <location evidence="1">Cytoplasm</location>
        <location evidence="1">Cytoskeleton</location>
        <location evidence="1">Cilium axoneme</location>
    </subcellularLocation>
</comment>
<dbReference type="SUPFAM" id="SSF55961">
    <property type="entry name" value="Bet v1-like"/>
    <property type="match status" value="1"/>
</dbReference>
<feature type="region of interest" description="Disordered" evidence="5">
    <location>
        <begin position="546"/>
        <end position="602"/>
    </location>
</feature>
<comment type="subunit">
    <text evidence="3">Interacts with coenzyme Q.</text>
</comment>
<dbReference type="GO" id="GO:0005930">
    <property type="term" value="C:axoneme"/>
    <property type="evidence" value="ECO:0007669"/>
    <property type="project" value="UniProtKB-SubCell"/>
</dbReference>
<keyword evidence="9" id="KW-1185">Reference proteome</keyword>
<evidence type="ECO:0000313" key="9">
    <source>
        <dbReference type="Proteomes" id="UP000239649"/>
    </source>
</evidence>
<feature type="region of interest" description="Disordered" evidence="5">
    <location>
        <begin position="723"/>
        <end position="795"/>
    </location>
</feature>
<feature type="compositionally biased region" description="Gly residues" evidence="5">
    <location>
        <begin position="345"/>
        <end position="355"/>
    </location>
</feature>
<dbReference type="InterPro" id="IPR044996">
    <property type="entry name" value="COQ10-like"/>
</dbReference>
<dbReference type="PANTHER" id="PTHR12901:SF10">
    <property type="entry name" value="COENZYME Q-BINDING PROTEIN COQ10, MITOCHONDRIAL"/>
    <property type="match status" value="1"/>
</dbReference>
<dbReference type="PANTHER" id="PTHR12901">
    <property type="entry name" value="SPERM PROTEIN HOMOLOG"/>
    <property type="match status" value="1"/>
</dbReference>
<comment type="function">
    <text evidence="4">Required for the function of coenzyme Q in the respiratory chain. May serve as a chaperone or may be involved in the transport of Q6 from its site of synthesis to the catalytic sites of the respiratory complexes.</text>
</comment>
<feature type="compositionally biased region" description="Low complexity" evidence="5">
    <location>
        <begin position="111"/>
        <end position="121"/>
    </location>
</feature>
<protein>
    <submittedName>
        <fullName evidence="8">Coenzyme Q-binding COQ10 mitochondrial</fullName>
    </submittedName>
</protein>
<keyword evidence="6" id="KW-0812">Transmembrane</keyword>
<evidence type="ECO:0000256" key="1">
    <source>
        <dbReference type="ARBA" id="ARBA00004430"/>
    </source>
</evidence>
<dbReference type="InterPro" id="IPR005031">
    <property type="entry name" value="COQ10_START"/>
</dbReference>
<feature type="domain" description="F-box" evidence="7">
    <location>
        <begin position="1158"/>
        <end position="1204"/>
    </location>
</feature>
<dbReference type="GO" id="GO:0048039">
    <property type="term" value="F:ubiquinone binding"/>
    <property type="evidence" value="ECO:0007669"/>
    <property type="project" value="InterPro"/>
</dbReference>
<dbReference type="Pfam" id="PF03364">
    <property type="entry name" value="Polyketide_cyc"/>
    <property type="match status" value="1"/>
</dbReference>
<feature type="region of interest" description="Disordered" evidence="5">
    <location>
        <begin position="345"/>
        <end position="423"/>
    </location>
</feature>